<dbReference type="OrthoDB" id="9808980at2"/>
<dbReference type="PROSITE" id="PS50903">
    <property type="entry name" value="RUBREDOXIN_LIKE"/>
    <property type="match status" value="1"/>
</dbReference>
<dbReference type="PANTHER" id="PTHR43429">
    <property type="entry name" value="PYRIDINE NUCLEOTIDE-DISULFIDE OXIDOREDUCTASE DOMAIN-CONTAINING"/>
    <property type="match status" value="1"/>
</dbReference>
<evidence type="ECO:0000256" key="11">
    <source>
        <dbReference type="ARBA" id="ARBA00022723"/>
    </source>
</evidence>
<evidence type="ECO:0000256" key="6">
    <source>
        <dbReference type="ARBA" id="ARBA00005337"/>
    </source>
</evidence>
<protein>
    <submittedName>
        <fullName evidence="18">Rubredoxin reductase</fullName>
    </submittedName>
</protein>
<dbReference type="SUPFAM" id="SSF51905">
    <property type="entry name" value="FAD/NAD(P)-binding domain"/>
    <property type="match status" value="1"/>
</dbReference>
<keyword evidence="13" id="KW-0249">Electron transport</keyword>
<keyword evidence="8" id="KW-0813">Transport</keyword>
<keyword evidence="11" id="KW-0479">Metal-binding</keyword>
<keyword evidence="12" id="KW-0274">FAD</keyword>
<evidence type="ECO:0000256" key="14">
    <source>
        <dbReference type="ARBA" id="ARBA00023002"/>
    </source>
</evidence>
<dbReference type="InParanoid" id="A0A2G4YQI2"/>
<dbReference type="FunFam" id="2.20.28.10:FF:000001">
    <property type="entry name" value="Rubredoxin"/>
    <property type="match status" value="1"/>
</dbReference>
<evidence type="ECO:0000256" key="7">
    <source>
        <dbReference type="ARBA" id="ARBA00006442"/>
    </source>
</evidence>
<keyword evidence="14" id="KW-0560">Oxidoreductase</keyword>
<keyword evidence="9" id="KW-0963">Cytoplasm</keyword>
<evidence type="ECO:0000256" key="1">
    <source>
        <dbReference type="ARBA" id="ARBA00001965"/>
    </source>
</evidence>
<keyword evidence="10" id="KW-0285">Flavoprotein</keyword>
<dbReference type="GO" id="GO:0005506">
    <property type="term" value="F:iron ion binding"/>
    <property type="evidence" value="ECO:0007669"/>
    <property type="project" value="InterPro"/>
</dbReference>
<keyword evidence="15" id="KW-0408">Iron</keyword>
<dbReference type="Pfam" id="PF07992">
    <property type="entry name" value="Pyr_redox_2"/>
    <property type="match status" value="1"/>
</dbReference>
<comment type="function">
    <text evidence="3">Involved in the hydrocarbon hydroxylating system, which transfers electrons from NADH to rubredoxin reductase and then through rubredoxin to alkane 1 monooxygenase.</text>
</comment>
<dbReference type="InterPro" id="IPR041364">
    <property type="entry name" value="Rbx-bd"/>
</dbReference>
<dbReference type="Gene3D" id="3.50.50.60">
    <property type="entry name" value="FAD/NAD(P)-binding domain"/>
    <property type="match status" value="2"/>
</dbReference>
<evidence type="ECO:0000256" key="8">
    <source>
        <dbReference type="ARBA" id="ARBA00022448"/>
    </source>
</evidence>
<evidence type="ECO:0000313" key="18">
    <source>
        <dbReference type="EMBL" id="PHZ84594.1"/>
    </source>
</evidence>
<dbReference type="GO" id="GO:0005737">
    <property type="term" value="C:cytoplasm"/>
    <property type="evidence" value="ECO:0007669"/>
    <property type="project" value="UniProtKB-SubCell"/>
</dbReference>
<comment type="pathway">
    <text evidence="5">Hydrocarbon metabolism; alkane degradation.</text>
</comment>
<dbReference type="AlphaFoldDB" id="A0A2G4YQI2"/>
<dbReference type="Gene3D" id="2.20.28.10">
    <property type="match status" value="1"/>
</dbReference>
<accession>A0A2G4YQI2</accession>
<name>A0A2G4YQI2_9PROT</name>
<dbReference type="InterPro" id="IPR024935">
    <property type="entry name" value="Rubredoxin_dom"/>
</dbReference>
<dbReference type="Pfam" id="PF18113">
    <property type="entry name" value="Rbx_binding"/>
    <property type="match status" value="1"/>
</dbReference>
<dbReference type="GO" id="GO:0016491">
    <property type="term" value="F:oxidoreductase activity"/>
    <property type="evidence" value="ECO:0007669"/>
    <property type="project" value="UniProtKB-KW"/>
</dbReference>
<evidence type="ECO:0000256" key="13">
    <source>
        <dbReference type="ARBA" id="ARBA00022982"/>
    </source>
</evidence>
<comment type="subcellular location">
    <subcellularLocation>
        <location evidence="4">Cytoplasm</location>
    </subcellularLocation>
</comment>
<dbReference type="Gene3D" id="3.30.390.120">
    <property type="match status" value="1"/>
</dbReference>
<evidence type="ECO:0000256" key="3">
    <source>
        <dbReference type="ARBA" id="ARBA00002792"/>
    </source>
</evidence>
<dbReference type="EMBL" id="PDEM01000024">
    <property type="protein sequence ID" value="PHZ84594.1"/>
    <property type="molecule type" value="Genomic_DNA"/>
</dbReference>
<comment type="cofactor">
    <cofactor evidence="1">
        <name>Fe(3+)</name>
        <dbReference type="ChEBI" id="CHEBI:29034"/>
    </cofactor>
</comment>
<keyword evidence="16" id="KW-0520">NAD</keyword>
<dbReference type="PROSITE" id="PS00202">
    <property type="entry name" value="RUBREDOXIN"/>
    <property type="match status" value="1"/>
</dbReference>
<dbReference type="PRINTS" id="PR00469">
    <property type="entry name" value="PNDRDTASEII"/>
</dbReference>
<evidence type="ECO:0000256" key="15">
    <source>
        <dbReference type="ARBA" id="ARBA00023004"/>
    </source>
</evidence>
<dbReference type="InterPro" id="IPR023753">
    <property type="entry name" value="FAD/NAD-binding_dom"/>
</dbReference>
<dbReference type="Pfam" id="PF00301">
    <property type="entry name" value="Rubredoxin"/>
    <property type="match status" value="1"/>
</dbReference>
<comment type="similarity">
    <text evidence="6">Belongs to the rubredoxin family.</text>
</comment>
<dbReference type="RefSeq" id="WP_099473689.1">
    <property type="nucleotide sequence ID" value="NZ_CP041025.1"/>
</dbReference>
<dbReference type="InterPro" id="IPR050260">
    <property type="entry name" value="FAD-bd_OxRdtase"/>
</dbReference>
<dbReference type="InterPro" id="IPR024934">
    <property type="entry name" value="Rubredoxin-like_dom"/>
</dbReference>
<comment type="cofactor">
    <cofactor evidence="2">
        <name>FAD</name>
        <dbReference type="ChEBI" id="CHEBI:57692"/>
    </cofactor>
</comment>
<comment type="caution">
    <text evidence="18">The sequence shown here is derived from an EMBL/GenBank/DDBJ whole genome shotgun (WGS) entry which is preliminary data.</text>
</comment>
<evidence type="ECO:0000313" key="19">
    <source>
        <dbReference type="Proteomes" id="UP000229730"/>
    </source>
</evidence>
<dbReference type="PRINTS" id="PR00368">
    <property type="entry name" value="FADPNR"/>
</dbReference>
<evidence type="ECO:0000256" key="2">
    <source>
        <dbReference type="ARBA" id="ARBA00001974"/>
    </source>
</evidence>
<organism evidence="18 19">
    <name type="scientific">Paremcibacter congregatus</name>
    <dbReference type="NCBI Taxonomy" id="2043170"/>
    <lineage>
        <taxon>Bacteria</taxon>
        <taxon>Pseudomonadati</taxon>
        <taxon>Pseudomonadota</taxon>
        <taxon>Alphaproteobacteria</taxon>
        <taxon>Emcibacterales</taxon>
        <taxon>Emcibacteraceae</taxon>
        <taxon>Paremcibacter</taxon>
    </lineage>
</organism>
<dbReference type="InterPro" id="IPR036188">
    <property type="entry name" value="FAD/NAD-bd_sf"/>
</dbReference>
<evidence type="ECO:0000256" key="12">
    <source>
        <dbReference type="ARBA" id="ARBA00022827"/>
    </source>
</evidence>
<evidence type="ECO:0000259" key="17">
    <source>
        <dbReference type="PROSITE" id="PS50903"/>
    </source>
</evidence>
<dbReference type="SUPFAM" id="SSF57802">
    <property type="entry name" value="Rubredoxin-like"/>
    <property type="match status" value="1"/>
</dbReference>
<evidence type="ECO:0000256" key="16">
    <source>
        <dbReference type="ARBA" id="ARBA00023027"/>
    </source>
</evidence>
<keyword evidence="19" id="KW-1185">Reference proteome</keyword>
<evidence type="ECO:0000256" key="5">
    <source>
        <dbReference type="ARBA" id="ARBA00004933"/>
    </source>
</evidence>
<reference evidence="18 19" key="1">
    <citation type="submission" date="2017-10" db="EMBL/GenBank/DDBJ databases">
        <title>Frigbacter circumglobatus gen. nov. sp. nov., isolated from sediment cultured in situ.</title>
        <authorList>
            <person name="Zhao Z."/>
        </authorList>
    </citation>
    <scope>NUCLEOTIDE SEQUENCE [LARGE SCALE GENOMIC DNA]</scope>
    <source>
        <strain evidence="18 19">ZYL</strain>
    </source>
</reference>
<dbReference type="PRINTS" id="PR00163">
    <property type="entry name" value="RUBREDOXIN"/>
</dbReference>
<evidence type="ECO:0000256" key="9">
    <source>
        <dbReference type="ARBA" id="ARBA00022490"/>
    </source>
</evidence>
<dbReference type="InterPro" id="IPR018527">
    <property type="entry name" value="Rubredoxin_Fe_BS"/>
</dbReference>
<gene>
    <name evidence="18" type="ORF">CRD36_12395</name>
</gene>
<comment type="similarity">
    <text evidence="7">Belongs to the FAD-dependent oxidoreductase family.</text>
</comment>
<dbReference type="Proteomes" id="UP000229730">
    <property type="component" value="Unassembled WGS sequence"/>
</dbReference>
<dbReference type="CDD" id="cd00730">
    <property type="entry name" value="rubredoxin"/>
    <property type="match status" value="1"/>
</dbReference>
<evidence type="ECO:0000256" key="10">
    <source>
        <dbReference type="ARBA" id="ARBA00022630"/>
    </source>
</evidence>
<proteinExistence type="inferred from homology"/>
<sequence>MKKWRCLVCDLIYDEAEGWPDDGIAPGTRWEDVPEDWACPYCGVGKEDFDMVEIKDTAVSSAPDMSQSNSIDPTLAPVVIIGAGMAAYNLAKEFRKHDSKTPVKIISRDEAQPYYKPNLSCMLTEKKCPDDLVMAQDPGAEVIPLSVVTGITPATKTIHLGKEEMIYGKLVLATGAGLIPAPVTGDARDLILGINDLLDYRNFRTALAGASRVAIIGAGLIGCEFANDMLNAGLDVDIIDPAGHCMSSLLPEEAGEALATALGDLGGRFYLNRTVTDVRKQGSGFLLTLSDGTLLESDLVISAVGLKPRIELAEAAGLKTGRGIIVDDYLATSDPHIYALGDCAELNGQVRMYVEPLVASAKALARTLAGTPTAVALGPLPVVVKTPACPVVVTPLSPTVNGTWHVETDGYNVRALFKSPAGQLHAFALTGDHSKDHKTLRHSLSPE</sequence>
<evidence type="ECO:0000256" key="4">
    <source>
        <dbReference type="ARBA" id="ARBA00004496"/>
    </source>
</evidence>
<dbReference type="PANTHER" id="PTHR43429:SF3">
    <property type="entry name" value="NITRITE REDUCTASE [NAD(P)H]"/>
    <property type="match status" value="1"/>
</dbReference>
<feature type="domain" description="Rubredoxin-like" evidence="17">
    <location>
        <begin position="1"/>
        <end position="52"/>
    </location>
</feature>
<dbReference type="FunCoup" id="A0A2G4YQI2">
    <property type="interactions" value="100"/>
</dbReference>